<organism evidence="1 2">
    <name type="scientific">Dentiscutata erythropus</name>
    <dbReference type="NCBI Taxonomy" id="1348616"/>
    <lineage>
        <taxon>Eukaryota</taxon>
        <taxon>Fungi</taxon>
        <taxon>Fungi incertae sedis</taxon>
        <taxon>Mucoromycota</taxon>
        <taxon>Glomeromycotina</taxon>
        <taxon>Glomeromycetes</taxon>
        <taxon>Diversisporales</taxon>
        <taxon>Gigasporaceae</taxon>
        <taxon>Dentiscutata</taxon>
    </lineage>
</organism>
<protein>
    <submittedName>
        <fullName evidence="1">20224_t:CDS:1</fullName>
    </submittedName>
</protein>
<dbReference type="Proteomes" id="UP000789405">
    <property type="component" value="Unassembled WGS sequence"/>
</dbReference>
<dbReference type="OrthoDB" id="27214at2759"/>
<dbReference type="PANTHER" id="PTHR37049">
    <property type="entry name" value="PEPTIDASE S41 FAMILY PROTEIN"/>
    <property type="match status" value="1"/>
</dbReference>
<proteinExistence type="predicted"/>
<accession>A0A9N9IIX6</accession>
<dbReference type="InterPro" id="IPR052766">
    <property type="entry name" value="S41A_metabolite_peptidase"/>
</dbReference>
<dbReference type="EMBL" id="CAJVPY010013054">
    <property type="protein sequence ID" value="CAG8738208.1"/>
    <property type="molecule type" value="Genomic_DNA"/>
</dbReference>
<dbReference type="AlphaFoldDB" id="A0A9N9IIX6"/>
<evidence type="ECO:0000313" key="1">
    <source>
        <dbReference type="EMBL" id="CAG8738208.1"/>
    </source>
</evidence>
<evidence type="ECO:0000313" key="2">
    <source>
        <dbReference type="Proteomes" id="UP000789405"/>
    </source>
</evidence>
<name>A0A9N9IIX6_9GLOM</name>
<sequence length="218" mass="24193">MRLAITEQYRLKTQNNIYDITGYVNAKTLANFTSAEDFIGNNIYTRGGVRDNYSNKYINEASINAMSQIIQKDLTTPLPWKPEDYIILTNGLCGSSCALITEHAAEFKNVSTVVVGGLASNNLMSYSSFTGGMVNNSTQVFNSLGELGLLNNTLMPKPYPLTGMVSSFTMKEVYSKTNPDEVLDFAFRPADFRLFYDEKNIRNVSILWSQAAALIGSK</sequence>
<feature type="non-terminal residue" evidence="1">
    <location>
        <position position="218"/>
    </location>
</feature>
<reference evidence="1" key="1">
    <citation type="submission" date="2021-06" db="EMBL/GenBank/DDBJ databases">
        <authorList>
            <person name="Kallberg Y."/>
            <person name="Tangrot J."/>
            <person name="Rosling A."/>
        </authorList>
    </citation>
    <scope>NUCLEOTIDE SEQUENCE</scope>
    <source>
        <strain evidence="1">MA453B</strain>
    </source>
</reference>
<comment type="caution">
    <text evidence="1">The sequence shown here is derived from an EMBL/GenBank/DDBJ whole genome shotgun (WGS) entry which is preliminary data.</text>
</comment>
<gene>
    <name evidence="1" type="ORF">DERYTH_LOCUS15759</name>
</gene>
<keyword evidence="2" id="KW-1185">Reference proteome</keyword>
<dbReference type="PANTHER" id="PTHR37049:SF5">
    <property type="entry name" value="TAIL SPECIFIC PROTEASE DOMAIN-CONTAINING PROTEIN"/>
    <property type="match status" value="1"/>
</dbReference>